<gene>
    <name evidence="1" type="ORF">HJG54_11855</name>
</gene>
<accession>A0AA97AQG2</accession>
<name>A0AA97AQG2_9CYAN</name>
<organism evidence="1">
    <name type="scientific">Leptolyngbya sp. NK1-12</name>
    <dbReference type="NCBI Taxonomy" id="2547451"/>
    <lineage>
        <taxon>Bacteria</taxon>
        <taxon>Bacillati</taxon>
        <taxon>Cyanobacteriota</taxon>
        <taxon>Cyanophyceae</taxon>
        <taxon>Leptolyngbyales</taxon>
        <taxon>Leptolyngbyaceae</taxon>
        <taxon>Leptolyngbya group</taxon>
        <taxon>Leptolyngbya</taxon>
    </lineage>
</organism>
<dbReference type="EMBL" id="CP053586">
    <property type="protein sequence ID" value="WNZ23478.1"/>
    <property type="molecule type" value="Genomic_DNA"/>
</dbReference>
<dbReference type="AlphaFoldDB" id="A0AA97AQG2"/>
<dbReference type="RefSeq" id="WP_316435156.1">
    <property type="nucleotide sequence ID" value="NZ_CP053586.1"/>
</dbReference>
<reference evidence="1" key="1">
    <citation type="submission" date="2020-05" db="EMBL/GenBank/DDBJ databases">
        <authorList>
            <person name="Zhu T."/>
            <person name="Keshari N."/>
            <person name="Lu X."/>
        </authorList>
    </citation>
    <scope>NUCLEOTIDE SEQUENCE</scope>
    <source>
        <strain evidence="1">NK1-12</strain>
    </source>
</reference>
<sequence length="78" mass="8862">MLPARLLEPLQLHLQQVRQTHQRDLQQGYGSVYLPFALERNYPHADRAWIGVGGRGFDASALPPWGQKNQPSGEGRVW</sequence>
<proteinExistence type="predicted"/>
<evidence type="ECO:0000313" key="1">
    <source>
        <dbReference type="EMBL" id="WNZ23478.1"/>
    </source>
</evidence>
<protein>
    <submittedName>
        <fullName evidence="1">Uncharacterized protein</fullName>
    </submittedName>
</protein>